<comment type="caution">
    <text evidence="4">The sequence shown here is derived from an EMBL/GenBank/DDBJ whole genome shotgun (WGS) entry which is preliminary data.</text>
</comment>
<organism evidence="4 5">
    <name type="scientific">Aurantiacibacter flavus</name>
    <dbReference type="NCBI Taxonomy" id="3145232"/>
    <lineage>
        <taxon>Bacteria</taxon>
        <taxon>Pseudomonadati</taxon>
        <taxon>Pseudomonadota</taxon>
        <taxon>Alphaproteobacteria</taxon>
        <taxon>Sphingomonadales</taxon>
        <taxon>Erythrobacteraceae</taxon>
        <taxon>Aurantiacibacter</taxon>
    </lineage>
</organism>
<dbReference type="InterPro" id="IPR052037">
    <property type="entry name" value="LPS_export_LptA"/>
</dbReference>
<evidence type="ECO:0000313" key="5">
    <source>
        <dbReference type="Proteomes" id="UP001484535"/>
    </source>
</evidence>
<reference evidence="4 5" key="1">
    <citation type="submission" date="2024-05" db="EMBL/GenBank/DDBJ databases">
        <authorList>
            <person name="Park S."/>
        </authorList>
    </citation>
    <scope>NUCLEOTIDE SEQUENCE [LARGE SCALE GENOMIC DNA]</scope>
    <source>
        <strain evidence="4 5">DGU5</strain>
    </source>
</reference>
<protein>
    <submittedName>
        <fullName evidence="4">LptA/OstA family protein</fullName>
    </submittedName>
</protein>
<evidence type="ECO:0000313" key="4">
    <source>
        <dbReference type="EMBL" id="MEN7538088.1"/>
    </source>
</evidence>
<dbReference type="PANTHER" id="PTHR36504:SF1">
    <property type="entry name" value="LIPOPOLYSACCHARIDE EXPORT SYSTEM PROTEIN LPTA"/>
    <property type="match status" value="1"/>
</dbReference>
<dbReference type="RefSeq" id="WP_346785543.1">
    <property type="nucleotide sequence ID" value="NZ_JBDLBR010000004.1"/>
</dbReference>
<evidence type="ECO:0000256" key="1">
    <source>
        <dbReference type="ARBA" id="ARBA00022729"/>
    </source>
</evidence>
<keyword evidence="5" id="KW-1185">Reference proteome</keyword>
<sequence length="192" mass="19739">MAQDGVSNPAMTKTRPSLRKLALQGLAAGALAGATGALAFSSIAGAQSLGSFDSNQPVSFGADRIELQDRQNRVVLSGSVEITQGDLRLTAQRTTIAYNDTNQLTIQRLDASGNVVVTRGNERARGDAGVYDFNRKTIVLSGNVGLNRSGDSLSGGRLVIDLDSGLSSVDGSGAATSDRPGGRVSGTFAVPD</sequence>
<evidence type="ECO:0000259" key="3">
    <source>
        <dbReference type="Pfam" id="PF03968"/>
    </source>
</evidence>
<accession>A0ABV0CZ07</accession>
<proteinExistence type="predicted"/>
<dbReference type="EMBL" id="JBDLBR010000004">
    <property type="protein sequence ID" value="MEN7538088.1"/>
    <property type="molecule type" value="Genomic_DNA"/>
</dbReference>
<evidence type="ECO:0000256" key="2">
    <source>
        <dbReference type="SAM" id="MobiDB-lite"/>
    </source>
</evidence>
<dbReference type="Proteomes" id="UP001484535">
    <property type="component" value="Unassembled WGS sequence"/>
</dbReference>
<dbReference type="PANTHER" id="PTHR36504">
    <property type="entry name" value="LIPOPOLYSACCHARIDE EXPORT SYSTEM PROTEIN LPTA"/>
    <property type="match status" value="1"/>
</dbReference>
<dbReference type="Gene3D" id="2.60.450.10">
    <property type="entry name" value="Lipopolysaccharide (LPS) transport protein A like domain"/>
    <property type="match status" value="1"/>
</dbReference>
<dbReference type="Pfam" id="PF03968">
    <property type="entry name" value="LptD_N"/>
    <property type="match status" value="1"/>
</dbReference>
<keyword evidence="1" id="KW-0732">Signal</keyword>
<dbReference type="InterPro" id="IPR005653">
    <property type="entry name" value="OstA-like_N"/>
</dbReference>
<gene>
    <name evidence="4" type="ORF">ABDJ38_12970</name>
</gene>
<name>A0ABV0CZ07_9SPHN</name>
<feature type="domain" description="Organic solvent tolerance-like N-terminal" evidence="3">
    <location>
        <begin position="62"/>
        <end position="165"/>
    </location>
</feature>
<feature type="region of interest" description="Disordered" evidence="2">
    <location>
        <begin position="171"/>
        <end position="192"/>
    </location>
</feature>